<comment type="caution">
    <text evidence="2">The sequence shown here is derived from an EMBL/GenBank/DDBJ whole genome shotgun (WGS) entry which is preliminary data.</text>
</comment>
<sequence>MEYLRDILGTLFFMLVPITGFLSVAFLIYHDKQGWGWLLFVVVAISGSLKISYGN</sequence>
<evidence type="ECO:0000313" key="2">
    <source>
        <dbReference type="EMBL" id="EUD09343.1"/>
    </source>
</evidence>
<name>A0AAV3M0M7_9GAMM</name>
<accession>A0AAV3M0M7</accession>
<dbReference type="EMBL" id="JALD01000073">
    <property type="protein sequence ID" value="EUD09343.1"/>
    <property type="molecule type" value="Genomic_DNA"/>
</dbReference>
<feature type="transmembrane region" description="Helical" evidence="1">
    <location>
        <begin position="35"/>
        <end position="53"/>
    </location>
</feature>
<keyword evidence="1" id="KW-0812">Transmembrane</keyword>
<dbReference type="AlphaFoldDB" id="A0AAV3M0M7"/>
<feature type="transmembrane region" description="Helical" evidence="1">
    <location>
        <begin position="7"/>
        <end position="29"/>
    </location>
</feature>
<evidence type="ECO:0000256" key="1">
    <source>
        <dbReference type="SAM" id="Phobius"/>
    </source>
</evidence>
<dbReference type="RefSeq" id="WP_154634904.1">
    <property type="nucleotide sequence ID" value="NZ_JALD01000073.1"/>
</dbReference>
<organism evidence="2 3">
    <name type="scientific">Providencia alcalifaciens 205/92</name>
    <dbReference type="NCBI Taxonomy" id="1256988"/>
    <lineage>
        <taxon>Bacteria</taxon>
        <taxon>Pseudomonadati</taxon>
        <taxon>Pseudomonadota</taxon>
        <taxon>Gammaproteobacteria</taxon>
        <taxon>Enterobacterales</taxon>
        <taxon>Morganellaceae</taxon>
        <taxon>Providencia</taxon>
    </lineage>
</organism>
<keyword evidence="1" id="KW-1133">Transmembrane helix</keyword>
<proteinExistence type="predicted"/>
<evidence type="ECO:0000313" key="3">
    <source>
        <dbReference type="Proteomes" id="UP000022311"/>
    </source>
</evidence>
<reference evidence="2 3" key="1">
    <citation type="submission" date="2014-01" db="EMBL/GenBank/DDBJ databases">
        <authorList>
            <person name="Durkin A.S."/>
            <person name="McCorrison J."/>
            <person name="Torralba M."/>
            <person name="Gillis M."/>
            <person name="Haft D.H."/>
            <person name="Methe B."/>
            <person name="Sutton G."/>
            <person name="Nelson K.E."/>
        </authorList>
    </citation>
    <scope>NUCLEOTIDE SEQUENCE [LARGE SCALE GENOMIC DNA]</scope>
    <source>
        <strain evidence="2 3">205/92</strain>
    </source>
</reference>
<keyword evidence="1" id="KW-0472">Membrane</keyword>
<protein>
    <submittedName>
        <fullName evidence="2">Uncharacterized protein</fullName>
    </submittedName>
</protein>
<dbReference type="Proteomes" id="UP000022311">
    <property type="component" value="Unassembled WGS sequence"/>
</dbReference>
<gene>
    <name evidence="2" type="ORF">HMPREF1563_3564</name>
</gene>